<reference evidence="1" key="1">
    <citation type="submission" date="2020-08" db="EMBL/GenBank/DDBJ databases">
        <title>Genome sequencing and assembly of the red palm weevil Rhynchophorus ferrugineus.</title>
        <authorList>
            <person name="Dias G.B."/>
            <person name="Bergman C.M."/>
            <person name="Manee M."/>
        </authorList>
    </citation>
    <scope>NUCLEOTIDE SEQUENCE</scope>
    <source>
        <strain evidence="1">AA-2017</strain>
        <tissue evidence="1">Whole larva</tissue>
    </source>
</reference>
<organism evidence="1 2">
    <name type="scientific">Rhynchophorus ferrugineus</name>
    <name type="common">Red palm weevil</name>
    <name type="synonym">Curculio ferrugineus</name>
    <dbReference type="NCBI Taxonomy" id="354439"/>
    <lineage>
        <taxon>Eukaryota</taxon>
        <taxon>Metazoa</taxon>
        <taxon>Ecdysozoa</taxon>
        <taxon>Arthropoda</taxon>
        <taxon>Hexapoda</taxon>
        <taxon>Insecta</taxon>
        <taxon>Pterygota</taxon>
        <taxon>Neoptera</taxon>
        <taxon>Endopterygota</taxon>
        <taxon>Coleoptera</taxon>
        <taxon>Polyphaga</taxon>
        <taxon>Cucujiformia</taxon>
        <taxon>Curculionidae</taxon>
        <taxon>Dryophthorinae</taxon>
        <taxon>Rhynchophorus</taxon>
    </lineage>
</organism>
<comment type="caution">
    <text evidence="1">The sequence shown here is derived from an EMBL/GenBank/DDBJ whole genome shotgun (WGS) entry which is preliminary data.</text>
</comment>
<sequence length="71" mass="8014">MSRWKKAPDTRRDSVKAICHRRWLSVTPIERKTFLIVARGYGSADFQPVHGRNFHIGNVPIAMGRHGTTAG</sequence>
<keyword evidence="2" id="KW-1185">Reference proteome</keyword>
<dbReference type="AlphaFoldDB" id="A0A834M1C2"/>
<accession>A0A834M1C2</accession>
<dbReference type="Proteomes" id="UP000625711">
    <property type="component" value="Unassembled WGS sequence"/>
</dbReference>
<protein>
    <submittedName>
        <fullName evidence="1">Uncharacterized protein</fullName>
    </submittedName>
</protein>
<evidence type="ECO:0000313" key="2">
    <source>
        <dbReference type="Proteomes" id="UP000625711"/>
    </source>
</evidence>
<dbReference type="EMBL" id="JAACXV010021875">
    <property type="protein sequence ID" value="KAF7263385.1"/>
    <property type="molecule type" value="Genomic_DNA"/>
</dbReference>
<proteinExistence type="predicted"/>
<name>A0A834M1C2_RHYFE</name>
<evidence type="ECO:0000313" key="1">
    <source>
        <dbReference type="EMBL" id="KAF7263385.1"/>
    </source>
</evidence>
<gene>
    <name evidence="1" type="ORF">GWI33_002616</name>
</gene>